<evidence type="ECO:0000256" key="1">
    <source>
        <dbReference type="ARBA" id="ARBA00006718"/>
    </source>
</evidence>
<feature type="domain" description="Core" evidence="2">
    <location>
        <begin position="17"/>
        <end position="118"/>
    </location>
</feature>
<dbReference type="EMBL" id="LANP01000002">
    <property type="protein sequence ID" value="KJV57265.1"/>
    <property type="molecule type" value="Genomic_DNA"/>
</dbReference>
<dbReference type="Gene3D" id="2.60.300.12">
    <property type="entry name" value="HesB-like domain"/>
    <property type="match status" value="1"/>
</dbReference>
<comment type="caution">
    <text evidence="3">The sequence shown here is derived from an EMBL/GenBank/DDBJ whole genome shotgun (WGS) entry which is preliminary data.</text>
</comment>
<dbReference type="InterPro" id="IPR000361">
    <property type="entry name" value="ATAP_core_dom"/>
</dbReference>
<dbReference type="GO" id="GO:0016226">
    <property type="term" value="P:iron-sulfur cluster assembly"/>
    <property type="evidence" value="ECO:0007669"/>
    <property type="project" value="InterPro"/>
</dbReference>
<reference evidence="3 4" key="1">
    <citation type="submission" date="2015-02" db="EMBL/GenBank/DDBJ databases">
        <title>Genome Sequencing of Rickettsiales.</title>
        <authorList>
            <person name="Daugherty S.C."/>
            <person name="Su Q."/>
            <person name="Abolude K."/>
            <person name="Beier-Sexton M."/>
            <person name="Carlyon J.A."/>
            <person name="Carter R."/>
            <person name="Day N.P."/>
            <person name="Dumler S.J."/>
            <person name="Dyachenko V."/>
            <person name="Godinez A."/>
            <person name="Kurtti T.J."/>
            <person name="Lichay M."/>
            <person name="Mullins K.E."/>
            <person name="Ott S."/>
            <person name="Pappas-Brown V."/>
            <person name="Paris D.H."/>
            <person name="Patel P."/>
            <person name="Richards A.L."/>
            <person name="Sadzewicz L."/>
            <person name="Sears K."/>
            <person name="Seidman D."/>
            <person name="Sengamalay N."/>
            <person name="Stenos J."/>
            <person name="Tallon L.J."/>
            <person name="Vincent G."/>
            <person name="Fraser C.M."/>
            <person name="Munderloh U."/>
            <person name="Dunning-Hotopp J.C."/>
        </authorList>
    </citation>
    <scope>NUCLEOTIDE SEQUENCE [LARGE SCALE GENOMIC DNA]</scope>
    <source>
        <strain evidence="3 4">Fuller</strain>
    </source>
</reference>
<dbReference type="PATRIC" id="fig|1359168.3.peg.498"/>
<dbReference type="OrthoDB" id="9801228at2"/>
<proteinExistence type="inferred from homology"/>
<organism evidence="3 4">
    <name type="scientific">Orientia chuto str. Dubai</name>
    <dbReference type="NCBI Taxonomy" id="1359168"/>
    <lineage>
        <taxon>Bacteria</taxon>
        <taxon>Pseudomonadati</taxon>
        <taxon>Pseudomonadota</taxon>
        <taxon>Alphaproteobacteria</taxon>
        <taxon>Rickettsiales</taxon>
        <taxon>Rickettsiaceae</taxon>
        <taxon>Rickettsieae</taxon>
        <taxon>Orientia</taxon>
    </lineage>
</organism>
<gene>
    <name evidence="3" type="ORF">OCHUTO_0122</name>
</gene>
<protein>
    <submittedName>
        <fullName evidence="3">Iron-sulfur cluster assembly accessory family protein</fullName>
    </submittedName>
</protein>
<dbReference type="InterPro" id="IPR016092">
    <property type="entry name" value="ATAP"/>
</dbReference>
<dbReference type="Proteomes" id="UP000033616">
    <property type="component" value="Unassembled WGS sequence"/>
</dbReference>
<dbReference type="GO" id="GO:0051537">
    <property type="term" value="F:2 iron, 2 sulfur cluster binding"/>
    <property type="evidence" value="ECO:0007669"/>
    <property type="project" value="TreeGrafter"/>
</dbReference>
<dbReference type="AlphaFoldDB" id="A0A0F3MNE9"/>
<dbReference type="Pfam" id="PF01521">
    <property type="entry name" value="Fe-S_biosyn"/>
    <property type="match status" value="1"/>
</dbReference>
<dbReference type="NCBIfam" id="TIGR00049">
    <property type="entry name" value="iron-sulfur cluster assembly accessory protein"/>
    <property type="match status" value="1"/>
</dbReference>
<evidence type="ECO:0000313" key="3">
    <source>
        <dbReference type="EMBL" id="KJV57265.1"/>
    </source>
</evidence>
<comment type="similarity">
    <text evidence="1">Belongs to the HesB/IscA family.</text>
</comment>
<dbReference type="GO" id="GO:0005737">
    <property type="term" value="C:cytoplasm"/>
    <property type="evidence" value="ECO:0007669"/>
    <property type="project" value="TreeGrafter"/>
</dbReference>
<keyword evidence="4" id="KW-1185">Reference proteome</keyword>
<accession>A0A0F3MNE9</accession>
<dbReference type="RefSeq" id="WP_045796932.1">
    <property type="nucleotide sequence ID" value="NZ_LANP01000002.1"/>
</dbReference>
<dbReference type="PANTHER" id="PTHR10072:SF41">
    <property type="entry name" value="IRON-SULFUR CLUSTER ASSEMBLY 1 HOMOLOG, MITOCHONDRIAL"/>
    <property type="match status" value="1"/>
</dbReference>
<dbReference type="InterPro" id="IPR035903">
    <property type="entry name" value="HesB-like_dom_sf"/>
</dbReference>
<dbReference type="PANTHER" id="PTHR10072">
    <property type="entry name" value="IRON-SULFUR CLUSTER ASSEMBLY PROTEIN"/>
    <property type="match status" value="1"/>
</dbReference>
<dbReference type="STRING" id="1359168.OCHUTO_0122"/>
<evidence type="ECO:0000313" key="4">
    <source>
        <dbReference type="Proteomes" id="UP000033616"/>
    </source>
</evidence>
<dbReference type="InterPro" id="IPR050322">
    <property type="entry name" value="Fe-S_cluster_asmbl/transfer"/>
</dbReference>
<evidence type="ECO:0000259" key="2">
    <source>
        <dbReference type="Pfam" id="PF01521"/>
    </source>
</evidence>
<name>A0A0F3MNE9_9RICK</name>
<dbReference type="SUPFAM" id="SSF89360">
    <property type="entry name" value="HesB-like domain"/>
    <property type="match status" value="1"/>
</dbReference>
<sequence length="122" mass="13206">MSSSSQLQVNKASKNVITISDLAAKKIKELLITRGKPSLGIKVGIKPGGCSGHSYYIEYADSKGVFDEVIMDKGVTILIDQKAVLYLLGTTMDYIEGKFSSGFEFNNPNEKSRCGCGKSAQF</sequence>